<reference evidence="1 2" key="1">
    <citation type="journal article" date="2010" name="Science">
        <title>Genomic comparison of the ants Camponotus floridanus and Harpegnathos saltator.</title>
        <authorList>
            <person name="Bonasio R."/>
            <person name="Zhang G."/>
            <person name="Ye C."/>
            <person name="Mutti N.S."/>
            <person name="Fang X."/>
            <person name="Qin N."/>
            <person name="Donahue G."/>
            <person name="Yang P."/>
            <person name="Li Q."/>
            <person name="Li C."/>
            <person name="Zhang P."/>
            <person name="Huang Z."/>
            <person name="Berger S.L."/>
            <person name="Reinberg D."/>
            <person name="Wang J."/>
            <person name="Liebig J."/>
        </authorList>
    </citation>
    <scope>NUCLEOTIDE SEQUENCE [LARGE SCALE GENOMIC DNA]</scope>
    <source>
        <strain evidence="2">C129</strain>
    </source>
</reference>
<dbReference type="Proteomes" id="UP000000311">
    <property type="component" value="Unassembled WGS sequence"/>
</dbReference>
<evidence type="ECO:0000313" key="2">
    <source>
        <dbReference type="Proteomes" id="UP000000311"/>
    </source>
</evidence>
<evidence type="ECO:0000313" key="1">
    <source>
        <dbReference type="EMBL" id="EFN73184.1"/>
    </source>
</evidence>
<gene>
    <name evidence="1" type="ORF">EAG_05310</name>
</gene>
<name>E2A051_CAMFO</name>
<keyword evidence="2" id="KW-1185">Reference proteome</keyword>
<dbReference type="AlphaFoldDB" id="E2A051"/>
<accession>E2A051</accession>
<dbReference type="InParanoid" id="E2A051"/>
<dbReference type="EMBL" id="GL435551">
    <property type="protein sequence ID" value="EFN73184.1"/>
    <property type="molecule type" value="Genomic_DNA"/>
</dbReference>
<proteinExistence type="predicted"/>
<organism evidence="2">
    <name type="scientific">Camponotus floridanus</name>
    <name type="common">Florida carpenter ant</name>
    <dbReference type="NCBI Taxonomy" id="104421"/>
    <lineage>
        <taxon>Eukaryota</taxon>
        <taxon>Metazoa</taxon>
        <taxon>Ecdysozoa</taxon>
        <taxon>Arthropoda</taxon>
        <taxon>Hexapoda</taxon>
        <taxon>Insecta</taxon>
        <taxon>Pterygota</taxon>
        <taxon>Neoptera</taxon>
        <taxon>Endopterygota</taxon>
        <taxon>Hymenoptera</taxon>
        <taxon>Apocrita</taxon>
        <taxon>Aculeata</taxon>
        <taxon>Formicoidea</taxon>
        <taxon>Formicidae</taxon>
        <taxon>Formicinae</taxon>
        <taxon>Camponotus</taxon>
    </lineage>
</organism>
<sequence length="338" mass="38224">MVDAVPLTKRTVLIQRGKNVGNKHIQCEKATKSITEIRMTRLCRDGALDAGSLRWISRHLKNFRYFLFATIKMNNSFSNKKATSAIPAFYEVFIVMCERDRITFGSRKRIDAIGKIDHGSPGRSKTFRFPTLSDVSPPIQRIFVFGVRKLACSFVSDMGVVYLVVPTHTKCIIACNKYSSFSKKVKIVRNMLQIACGITIMVVGILHSKRFLATGGIESWMGLGYLLRYLRAITSTCPSVDFRHVNSPTLRLASCEGEPVRSRNEPAILIGDSVISYLGYSIFILCRDRTCSRELLVFKSPHACITVDIRVEETTWSFEICGCYGRVDIKNDYHICQF</sequence>
<protein>
    <submittedName>
        <fullName evidence="1">Uncharacterized protein</fullName>
    </submittedName>
</protein>